<accession>A5DQG6</accession>
<proteinExistence type="predicted"/>
<dbReference type="VEuPathDB" id="FungiDB:PGUG_05517"/>
<dbReference type="RefSeq" id="XP_001482496.2">
    <property type="nucleotide sequence ID" value="XM_001482446.1"/>
</dbReference>
<dbReference type="KEGG" id="pgu:PGUG_05517"/>
<gene>
    <name evidence="1" type="ORF">PGUG_05517</name>
</gene>
<dbReference type="EMBL" id="CH408161">
    <property type="protein sequence ID" value="EDK41418.2"/>
    <property type="molecule type" value="Genomic_DNA"/>
</dbReference>
<protein>
    <submittedName>
        <fullName evidence="1">Uncharacterized protein</fullName>
    </submittedName>
</protein>
<dbReference type="HOGENOM" id="CLU_1409280_0_0_1"/>
<dbReference type="InParanoid" id="A5DQG6"/>
<reference evidence="1 2" key="1">
    <citation type="journal article" date="2009" name="Nature">
        <title>Evolution of pathogenicity and sexual reproduction in eight Candida genomes.</title>
        <authorList>
            <person name="Butler G."/>
            <person name="Rasmussen M.D."/>
            <person name="Lin M.F."/>
            <person name="Santos M.A."/>
            <person name="Sakthikumar S."/>
            <person name="Munro C.A."/>
            <person name="Rheinbay E."/>
            <person name="Grabherr M."/>
            <person name="Forche A."/>
            <person name="Reedy J.L."/>
            <person name="Agrafioti I."/>
            <person name="Arnaud M.B."/>
            <person name="Bates S."/>
            <person name="Brown A.J."/>
            <person name="Brunke S."/>
            <person name="Costanzo M.C."/>
            <person name="Fitzpatrick D.A."/>
            <person name="de Groot P.W."/>
            <person name="Harris D."/>
            <person name="Hoyer L.L."/>
            <person name="Hube B."/>
            <person name="Klis F.M."/>
            <person name="Kodira C."/>
            <person name="Lennard N."/>
            <person name="Logue M.E."/>
            <person name="Martin R."/>
            <person name="Neiman A.M."/>
            <person name="Nikolaou E."/>
            <person name="Quail M.A."/>
            <person name="Quinn J."/>
            <person name="Santos M.C."/>
            <person name="Schmitzberger F.F."/>
            <person name="Sherlock G."/>
            <person name="Shah P."/>
            <person name="Silverstein K.A."/>
            <person name="Skrzypek M.S."/>
            <person name="Soll D."/>
            <person name="Staggs R."/>
            <person name="Stansfield I."/>
            <person name="Stumpf M.P."/>
            <person name="Sudbery P.E."/>
            <person name="Srikantha T."/>
            <person name="Zeng Q."/>
            <person name="Berman J."/>
            <person name="Berriman M."/>
            <person name="Heitman J."/>
            <person name="Gow N.A."/>
            <person name="Lorenz M.C."/>
            <person name="Birren B.W."/>
            <person name="Kellis M."/>
            <person name="Cuomo C.A."/>
        </authorList>
    </citation>
    <scope>NUCLEOTIDE SEQUENCE [LARGE SCALE GENOMIC DNA]</scope>
    <source>
        <strain evidence="2">ATCC 6260 / CBS 566 / DSM 6381 / JCM 1539 / NBRC 10279 / NRRL Y-324</strain>
    </source>
</reference>
<keyword evidence="2" id="KW-1185">Reference proteome</keyword>
<organism evidence="1 2">
    <name type="scientific">Meyerozyma guilliermondii (strain ATCC 6260 / CBS 566 / DSM 6381 / JCM 1539 / NBRC 10279 / NRRL Y-324)</name>
    <name type="common">Yeast</name>
    <name type="synonym">Candida guilliermondii</name>
    <dbReference type="NCBI Taxonomy" id="294746"/>
    <lineage>
        <taxon>Eukaryota</taxon>
        <taxon>Fungi</taxon>
        <taxon>Dikarya</taxon>
        <taxon>Ascomycota</taxon>
        <taxon>Saccharomycotina</taxon>
        <taxon>Pichiomycetes</taxon>
        <taxon>Debaryomycetaceae</taxon>
        <taxon>Meyerozyma</taxon>
    </lineage>
</organism>
<evidence type="ECO:0000313" key="2">
    <source>
        <dbReference type="Proteomes" id="UP000001997"/>
    </source>
</evidence>
<dbReference type="GeneID" id="5124118"/>
<dbReference type="AlphaFoldDB" id="A5DQG6"/>
<sequence length="193" mass="22024">MSSIRRSLEIEKSDFFTVRTEPASGGIVWKTIRFIHFIAHKSRLVRTTNVKIGVLLVLDIVVRLQRRERQPKITISVDFTNRSELLIVYLDGFVSVLVHSLSSDIISSSIDQLWTRNHNRGNQLRSVLNLKLWRSSVLASLGSFLDTRWSRKSFEFEGTVGVIIHSCERKVDGLDCEFCSSGQYTIISNIVLV</sequence>
<name>A5DQG6_PICGU</name>
<dbReference type="Proteomes" id="UP000001997">
    <property type="component" value="Unassembled WGS sequence"/>
</dbReference>
<evidence type="ECO:0000313" key="1">
    <source>
        <dbReference type="EMBL" id="EDK41418.2"/>
    </source>
</evidence>